<protein>
    <submittedName>
        <fullName evidence="1">Uncharacterized protein</fullName>
    </submittedName>
</protein>
<proteinExistence type="predicted"/>
<evidence type="ECO:0000313" key="2">
    <source>
        <dbReference type="Proteomes" id="UP001222800"/>
    </source>
</evidence>
<dbReference type="RefSeq" id="WP_277730638.1">
    <property type="nucleotide sequence ID" value="NZ_CP120733.1"/>
</dbReference>
<organism evidence="1 2">
    <name type="scientific">Tepidibacter hydrothermalis</name>
    <dbReference type="NCBI Taxonomy" id="3036126"/>
    <lineage>
        <taxon>Bacteria</taxon>
        <taxon>Bacillati</taxon>
        <taxon>Bacillota</taxon>
        <taxon>Clostridia</taxon>
        <taxon>Peptostreptococcales</taxon>
        <taxon>Peptostreptococcaceae</taxon>
        <taxon>Tepidibacter</taxon>
    </lineage>
</organism>
<name>A0ABY8EA93_9FIRM</name>
<dbReference type="Proteomes" id="UP001222800">
    <property type="component" value="Chromosome"/>
</dbReference>
<sequence length="60" mass="7197">MNQKEQSKKEMLKYQMVSFISCVLDSADNEHKLDYINIEINNHNGNLQMDYTLRNRKKAY</sequence>
<gene>
    <name evidence="1" type="ORF">P4S50_10000</name>
</gene>
<keyword evidence="2" id="KW-1185">Reference proteome</keyword>
<dbReference type="EMBL" id="CP120733">
    <property type="protein sequence ID" value="WFD08729.1"/>
    <property type="molecule type" value="Genomic_DNA"/>
</dbReference>
<reference evidence="1 2" key="1">
    <citation type="submission" date="2023-03" db="EMBL/GenBank/DDBJ databases">
        <title>Complete genome sequence of Tepidibacter sp. SWIR-1, isolated from a deep-sea hydrothermal vent.</title>
        <authorList>
            <person name="Li X."/>
        </authorList>
    </citation>
    <scope>NUCLEOTIDE SEQUENCE [LARGE SCALE GENOMIC DNA]</scope>
    <source>
        <strain evidence="1 2">SWIR-1</strain>
    </source>
</reference>
<evidence type="ECO:0000313" key="1">
    <source>
        <dbReference type="EMBL" id="WFD08729.1"/>
    </source>
</evidence>
<accession>A0ABY8EA93</accession>